<accession>A0ABR1QP22</accession>
<name>A0ABR1QP22_9PEZI</name>
<dbReference type="RefSeq" id="XP_066703792.1">
    <property type="nucleotide sequence ID" value="XM_066838728.1"/>
</dbReference>
<feature type="region of interest" description="Disordered" evidence="1">
    <location>
        <begin position="1"/>
        <end position="46"/>
    </location>
</feature>
<feature type="compositionally biased region" description="Polar residues" evidence="1">
    <location>
        <begin position="25"/>
        <end position="34"/>
    </location>
</feature>
<dbReference type="GeneID" id="92071790"/>
<reference evidence="2 3" key="1">
    <citation type="submission" date="2023-01" db="EMBL/GenBank/DDBJ databases">
        <title>Analysis of 21 Apiospora genomes using comparative genomics revels a genus with tremendous synthesis potential of carbohydrate active enzymes and secondary metabolites.</title>
        <authorList>
            <person name="Sorensen T."/>
        </authorList>
    </citation>
    <scope>NUCLEOTIDE SEQUENCE [LARGE SCALE GENOMIC DNA]</scope>
    <source>
        <strain evidence="2 3">CBS 24483</strain>
    </source>
</reference>
<dbReference type="EMBL" id="JAQQWE010000002">
    <property type="protein sequence ID" value="KAK7961681.1"/>
    <property type="molecule type" value="Genomic_DNA"/>
</dbReference>
<sequence length="80" mass="9024">MRKIRIHHTAIPKNPIPAPQPHIPLSQQHHQAPSSMEKLQPPPVSNRKLLLVEPRLEVERLREEGVEALGGVCDAHGVRR</sequence>
<proteinExistence type="predicted"/>
<keyword evidence="3" id="KW-1185">Reference proteome</keyword>
<evidence type="ECO:0000313" key="3">
    <source>
        <dbReference type="Proteomes" id="UP001391051"/>
    </source>
</evidence>
<gene>
    <name evidence="2" type="ORF">PG986_002506</name>
</gene>
<organism evidence="2 3">
    <name type="scientific">Apiospora aurea</name>
    <dbReference type="NCBI Taxonomy" id="335848"/>
    <lineage>
        <taxon>Eukaryota</taxon>
        <taxon>Fungi</taxon>
        <taxon>Dikarya</taxon>
        <taxon>Ascomycota</taxon>
        <taxon>Pezizomycotina</taxon>
        <taxon>Sordariomycetes</taxon>
        <taxon>Xylariomycetidae</taxon>
        <taxon>Amphisphaeriales</taxon>
        <taxon>Apiosporaceae</taxon>
        <taxon>Apiospora</taxon>
    </lineage>
</organism>
<dbReference type="Proteomes" id="UP001391051">
    <property type="component" value="Unassembled WGS sequence"/>
</dbReference>
<evidence type="ECO:0000256" key="1">
    <source>
        <dbReference type="SAM" id="MobiDB-lite"/>
    </source>
</evidence>
<evidence type="ECO:0000313" key="2">
    <source>
        <dbReference type="EMBL" id="KAK7961681.1"/>
    </source>
</evidence>
<comment type="caution">
    <text evidence="2">The sequence shown here is derived from an EMBL/GenBank/DDBJ whole genome shotgun (WGS) entry which is preliminary data.</text>
</comment>
<feature type="compositionally biased region" description="Basic residues" evidence="1">
    <location>
        <begin position="1"/>
        <end position="10"/>
    </location>
</feature>
<protein>
    <submittedName>
        <fullName evidence="2">Uncharacterized protein</fullName>
    </submittedName>
</protein>